<protein>
    <recommendedName>
        <fullName evidence="5">Blue (type 1) copper domain-containing protein</fullName>
    </recommendedName>
</protein>
<keyword evidence="7" id="KW-1185">Reference proteome</keyword>
<dbReference type="PROSITE" id="PS00196">
    <property type="entry name" value="COPPER_BLUE"/>
    <property type="match status" value="1"/>
</dbReference>
<dbReference type="InterPro" id="IPR008972">
    <property type="entry name" value="Cupredoxin"/>
</dbReference>
<dbReference type="InterPro" id="IPR014068">
    <property type="entry name" value="Azurin"/>
</dbReference>
<gene>
    <name evidence="6" type="ORF">GCM10022395_12510</name>
</gene>
<evidence type="ECO:0000313" key="7">
    <source>
        <dbReference type="Proteomes" id="UP001500954"/>
    </source>
</evidence>
<dbReference type="PROSITE" id="PS51257">
    <property type="entry name" value="PROKAR_LIPOPROTEIN"/>
    <property type="match status" value="1"/>
</dbReference>
<keyword evidence="1" id="KW-0813">Transport</keyword>
<sequence>MLNKMLKMRTIKYVLVSIFSCALLVGCGGKEEKKKEGFSYEKKTSEPKKEVEEDISNVVISGNDMMKFDKAEIRVKAGKKVKLTLRHIGKLDKKIMGHNFVLLNKGVDLVAFGNKSATAHDTEFIPADAKNDIIAHTKLIGGGETTSIEFEAPEPGEYEFLCSFPGHYGMMKGKFIVE</sequence>
<dbReference type="InterPro" id="IPR000923">
    <property type="entry name" value="BlueCu_1"/>
</dbReference>
<evidence type="ECO:0000313" key="6">
    <source>
        <dbReference type="EMBL" id="GAA3563404.1"/>
    </source>
</evidence>
<reference evidence="7" key="1">
    <citation type="journal article" date="2019" name="Int. J. Syst. Evol. Microbiol.">
        <title>The Global Catalogue of Microorganisms (GCM) 10K type strain sequencing project: providing services to taxonomists for standard genome sequencing and annotation.</title>
        <authorList>
            <consortium name="The Broad Institute Genomics Platform"/>
            <consortium name="The Broad Institute Genome Sequencing Center for Infectious Disease"/>
            <person name="Wu L."/>
            <person name="Ma J."/>
        </authorList>
    </citation>
    <scope>NUCLEOTIDE SEQUENCE [LARGE SCALE GENOMIC DNA]</scope>
    <source>
        <strain evidence="7">JCM 17111</strain>
    </source>
</reference>
<keyword evidence="3" id="KW-0249">Electron transport</keyword>
<name>A0ABP6XDB3_9FLAO</name>
<proteinExistence type="predicted"/>
<dbReference type="InterPro" id="IPR050845">
    <property type="entry name" value="Cu-binding_ET"/>
</dbReference>
<comment type="caution">
    <text evidence="6">The sequence shown here is derived from an EMBL/GenBank/DDBJ whole genome shotgun (WGS) entry which is preliminary data.</text>
</comment>
<evidence type="ECO:0000256" key="4">
    <source>
        <dbReference type="ARBA" id="ARBA00023008"/>
    </source>
</evidence>
<organism evidence="6 7">
    <name type="scientific">Snuella lapsa</name>
    <dbReference type="NCBI Taxonomy" id="870481"/>
    <lineage>
        <taxon>Bacteria</taxon>
        <taxon>Pseudomonadati</taxon>
        <taxon>Bacteroidota</taxon>
        <taxon>Flavobacteriia</taxon>
        <taxon>Flavobacteriales</taxon>
        <taxon>Flavobacteriaceae</taxon>
        <taxon>Snuella</taxon>
    </lineage>
</organism>
<dbReference type="Pfam" id="PF00127">
    <property type="entry name" value="Copper-bind"/>
    <property type="match status" value="1"/>
</dbReference>
<dbReference type="SUPFAM" id="SSF49503">
    <property type="entry name" value="Cupredoxins"/>
    <property type="match status" value="1"/>
</dbReference>
<evidence type="ECO:0000256" key="1">
    <source>
        <dbReference type="ARBA" id="ARBA00022448"/>
    </source>
</evidence>
<keyword evidence="4" id="KW-0186">Copper</keyword>
<dbReference type="NCBIfam" id="TIGR02695">
    <property type="entry name" value="azurin"/>
    <property type="match status" value="1"/>
</dbReference>
<dbReference type="CDD" id="cd13922">
    <property type="entry name" value="Azurin"/>
    <property type="match status" value="1"/>
</dbReference>
<dbReference type="Gene3D" id="2.60.40.420">
    <property type="entry name" value="Cupredoxins - blue copper proteins"/>
    <property type="match status" value="1"/>
</dbReference>
<feature type="domain" description="Blue (type 1) copper" evidence="5">
    <location>
        <begin position="60"/>
        <end position="178"/>
    </location>
</feature>
<evidence type="ECO:0000259" key="5">
    <source>
        <dbReference type="Pfam" id="PF00127"/>
    </source>
</evidence>
<accession>A0ABP6XDB3</accession>
<dbReference type="PANTHER" id="PTHR38439">
    <property type="entry name" value="AURACYANIN-B"/>
    <property type="match status" value="1"/>
</dbReference>
<dbReference type="InterPro" id="IPR028871">
    <property type="entry name" value="BlueCu_1_BS"/>
</dbReference>
<keyword evidence="2" id="KW-0479">Metal-binding</keyword>
<dbReference type="Proteomes" id="UP001500954">
    <property type="component" value="Unassembled WGS sequence"/>
</dbReference>
<dbReference type="EMBL" id="BAABCY010000033">
    <property type="protein sequence ID" value="GAA3563404.1"/>
    <property type="molecule type" value="Genomic_DNA"/>
</dbReference>
<dbReference type="PANTHER" id="PTHR38439:SF2">
    <property type="entry name" value="OUTER MEMBRANE PROTEIN H.8"/>
    <property type="match status" value="1"/>
</dbReference>
<evidence type="ECO:0000256" key="3">
    <source>
        <dbReference type="ARBA" id="ARBA00022982"/>
    </source>
</evidence>
<evidence type="ECO:0000256" key="2">
    <source>
        <dbReference type="ARBA" id="ARBA00022723"/>
    </source>
</evidence>